<sequence length="74" mass="8266">MYSNGVLDASAQAISRGQTNLCFCACQRLAFGLKRFARVEKLELAAELRLNALSASWKAGDAWMQESFRMLHVI</sequence>
<evidence type="ECO:0000313" key="2">
    <source>
        <dbReference type="Proteomes" id="UP000054911"/>
    </source>
</evidence>
<organism evidence="1 2">
    <name type="scientific">Caballeronia pedi</name>
    <dbReference type="NCBI Taxonomy" id="1777141"/>
    <lineage>
        <taxon>Bacteria</taxon>
        <taxon>Pseudomonadati</taxon>
        <taxon>Pseudomonadota</taxon>
        <taxon>Betaproteobacteria</taxon>
        <taxon>Burkholderiales</taxon>
        <taxon>Burkholderiaceae</taxon>
        <taxon>Caballeronia</taxon>
    </lineage>
</organism>
<reference evidence="1" key="1">
    <citation type="submission" date="2016-01" db="EMBL/GenBank/DDBJ databases">
        <authorList>
            <person name="Peeters C."/>
        </authorList>
    </citation>
    <scope>NUCLEOTIDE SEQUENCE [LARGE SCALE GENOMIC DNA]</scope>
    <source>
        <strain evidence="1">LMG 29323</strain>
    </source>
</reference>
<proteinExistence type="predicted"/>
<dbReference type="AlphaFoldDB" id="A0A158BDJ1"/>
<dbReference type="Proteomes" id="UP000054911">
    <property type="component" value="Unassembled WGS sequence"/>
</dbReference>
<comment type="caution">
    <text evidence="1">The sequence shown here is derived from an EMBL/GenBank/DDBJ whole genome shotgun (WGS) entry which is preliminary data.</text>
</comment>
<gene>
    <name evidence="1" type="ORF">AWB80_03362</name>
</gene>
<dbReference type="EMBL" id="FCOE02000009">
    <property type="protein sequence ID" value="SAK67876.1"/>
    <property type="molecule type" value="Genomic_DNA"/>
</dbReference>
<evidence type="ECO:0000313" key="1">
    <source>
        <dbReference type="EMBL" id="SAK67876.1"/>
    </source>
</evidence>
<protein>
    <submittedName>
        <fullName evidence="1">Uncharacterized protein</fullName>
    </submittedName>
</protein>
<name>A0A158BDJ1_9BURK</name>
<accession>A0A158BDJ1</accession>
<keyword evidence="2" id="KW-1185">Reference proteome</keyword>